<sequence>MLHTNNLKFSYTSKAPYILDNINLNIKKGDYVSILGSNGSGKSTLIKLILGFLKPTSGTLKLNTNKVGYVPQKVDNFNSQFPITVKELLNCHRKILKIKDANCINNSLKEVSMLKYKNSLIGNLSGGQRQKIFIAKAIMGLPDVLILDEPSTGIDIKSQKQIYKIIKQLNTNHNITILSVEHNIEAALSNSTYIFNVKESMGNLYTKDEYINMLKKEVI</sequence>
<dbReference type="InterPro" id="IPR003439">
    <property type="entry name" value="ABC_transporter-like_ATP-bd"/>
</dbReference>
<dbReference type="SMART" id="SM00382">
    <property type="entry name" value="AAA"/>
    <property type="match status" value="1"/>
</dbReference>
<dbReference type="Pfam" id="PF00005">
    <property type="entry name" value="ABC_tran"/>
    <property type="match status" value="1"/>
</dbReference>
<evidence type="ECO:0000256" key="1">
    <source>
        <dbReference type="ARBA" id="ARBA00005417"/>
    </source>
</evidence>
<evidence type="ECO:0000313" key="7">
    <source>
        <dbReference type="Proteomes" id="UP001501510"/>
    </source>
</evidence>
<evidence type="ECO:0000259" key="5">
    <source>
        <dbReference type="PROSITE" id="PS50893"/>
    </source>
</evidence>
<dbReference type="PROSITE" id="PS50893">
    <property type="entry name" value="ABC_TRANSPORTER_2"/>
    <property type="match status" value="1"/>
</dbReference>
<dbReference type="SUPFAM" id="SSF52540">
    <property type="entry name" value="P-loop containing nucleoside triphosphate hydrolases"/>
    <property type="match status" value="1"/>
</dbReference>
<dbReference type="InterPro" id="IPR003593">
    <property type="entry name" value="AAA+_ATPase"/>
</dbReference>
<protein>
    <submittedName>
        <fullName evidence="6">Metal ABC transporter ATP-binding protein</fullName>
    </submittedName>
</protein>
<dbReference type="Proteomes" id="UP001501510">
    <property type="component" value="Unassembled WGS sequence"/>
</dbReference>
<evidence type="ECO:0000256" key="2">
    <source>
        <dbReference type="ARBA" id="ARBA00022448"/>
    </source>
</evidence>
<dbReference type="PROSITE" id="PS00211">
    <property type="entry name" value="ABC_TRANSPORTER_1"/>
    <property type="match status" value="1"/>
</dbReference>
<dbReference type="RefSeq" id="WP_343761318.1">
    <property type="nucleotide sequence ID" value="NZ_BAAACG010000009.1"/>
</dbReference>
<comment type="caution">
    <text evidence="6">The sequence shown here is derived from an EMBL/GenBank/DDBJ whole genome shotgun (WGS) entry which is preliminary data.</text>
</comment>
<dbReference type="EMBL" id="BAAACG010000009">
    <property type="protein sequence ID" value="GAA0740285.1"/>
    <property type="molecule type" value="Genomic_DNA"/>
</dbReference>
<dbReference type="Gene3D" id="3.40.50.300">
    <property type="entry name" value="P-loop containing nucleotide triphosphate hydrolases"/>
    <property type="match status" value="1"/>
</dbReference>
<keyword evidence="7" id="KW-1185">Reference proteome</keyword>
<gene>
    <name evidence="6" type="ORF">GCM10008906_20100</name>
</gene>
<comment type="similarity">
    <text evidence="1">Belongs to the ABC transporter superfamily.</text>
</comment>
<evidence type="ECO:0000313" key="6">
    <source>
        <dbReference type="EMBL" id="GAA0740285.1"/>
    </source>
</evidence>
<name>A0ABP3UQ25_9CLOT</name>
<proteinExistence type="inferred from homology"/>
<dbReference type="PANTHER" id="PTHR42734:SF17">
    <property type="entry name" value="METAL TRANSPORT SYSTEM ATP-BINDING PROTEIN TM_0124-RELATED"/>
    <property type="match status" value="1"/>
</dbReference>
<keyword evidence="2" id="KW-0813">Transport</keyword>
<keyword evidence="4 6" id="KW-0067">ATP-binding</keyword>
<evidence type="ECO:0000256" key="3">
    <source>
        <dbReference type="ARBA" id="ARBA00022741"/>
    </source>
</evidence>
<dbReference type="InterPro" id="IPR050153">
    <property type="entry name" value="Metal_Ion_Import_ABC"/>
</dbReference>
<accession>A0ABP3UQ25</accession>
<feature type="domain" description="ABC transporter" evidence="5">
    <location>
        <begin position="2"/>
        <end position="218"/>
    </location>
</feature>
<reference evidence="7" key="1">
    <citation type="journal article" date="2019" name="Int. J. Syst. Evol. Microbiol.">
        <title>The Global Catalogue of Microorganisms (GCM) 10K type strain sequencing project: providing services to taxonomists for standard genome sequencing and annotation.</title>
        <authorList>
            <consortium name="The Broad Institute Genomics Platform"/>
            <consortium name="The Broad Institute Genome Sequencing Center for Infectious Disease"/>
            <person name="Wu L."/>
            <person name="Ma J."/>
        </authorList>
    </citation>
    <scope>NUCLEOTIDE SEQUENCE [LARGE SCALE GENOMIC DNA]</scope>
    <source>
        <strain evidence="7">JCM 1407</strain>
    </source>
</reference>
<keyword evidence="3" id="KW-0547">Nucleotide-binding</keyword>
<dbReference type="PANTHER" id="PTHR42734">
    <property type="entry name" value="METAL TRANSPORT SYSTEM ATP-BINDING PROTEIN TM_0124-RELATED"/>
    <property type="match status" value="1"/>
</dbReference>
<dbReference type="GO" id="GO:0005524">
    <property type="term" value="F:ATP binding"/>
    <property type="evidence" value="ECO:0007669"/>
    <property type="project" value="UniProtKB-KW"/>
</dbReference>
<dbReference type="InterPro" id="IPR017871">
    <property type="entry name" value="ABC_transporter-like_CS"/>
</dbReference>
<organism evidence="6 7">
    <name type="scientific">Clostridium oceanicum</name>
    <dbReference type="NCBI Taxonomy" id="1543"/>
    <lineage>
        <taxon>Bacteria</taxon>
        <taxon>Bacillati</taxon>
        <taxon>Bacillota</taxon>
        <taxon>Clostridia</taxon>
        <taxon>Eubacteriales</taxon>
        <taxon>Clostridiaceae</taxon>
        <taxon>Clostridium</taxon>
    </lineage>
</organism>
<dbReference type="InterPro" id="IPR027417">
    <property type="entry name" value="P-loop_NTPase"/>
</dbReference>
<evidence type="ECO:0000256" key="4">
    <source>
        <dbReference type="ARBA" id="ARBA00022840"/>
    </source>
</evidence>